<comment type="caution">
    <text evidence="3">The sequence shown here is derived from an EMBL/GenBank/DDBJ whole genome shotgun (WGS) entry which is preliminary data.</text>
</comment>
<protein>
    <recommendedName>
        <fullName evidence="1">ATP-dependent DNA helicase</fullName>
        <ecNumber evidence="1">5.6.2.3</ecNumber>
    </recommendedName>
</protein>
<dbReference type="OrthoDB" id="272985at2759"/>
<comment type="catalytic activity">
    <reaction evidence="1">
        <text>ATP + H2O = ADP + phosphate + H(+)</text>
        <dbReference type="Rhea" id="RHEA:13065"/>
        <dbReference type="ChEBI" id="CHEBI:15377"/>
        <dbReference type="ChEBI" id="CHEBI:15378"/>
        <dbReference type="ChEBI" id="CHEBI:30616"/>
        <dbReference type="ChEBI" id="CHEBI:43474"/>
        <dbReference type="ChEBI" id="CHEBI:456216"/>
        <dbReference type="EC" id="5.6.2.3"/>
    </reaction>
</comment>
<keyword evidence="1" id="KW-0347">Helicase</keyword>
<evidence type="ECO:0000259" key="2">
    <source>
        <dbReference type="Pfam" id="PF05970"/>
    </source>
</evidence>
<keyword evidence="1" id="KW-0378">Hydrolase</keyword>
<dbReference type="AlphaFoldDB" id="A0A4C1YXK7"/>
<dbReference type="InterPro" id="IPR010285">
    <property type="entry name" value="DNA_helicase_pif1-like_DEAD"/>
</dbReference>
<dbReference type="GO" id="GO:0005524">
    <property type="term" value="F:ATP binding"/>
    <property type="evidence" value="ECO:0007669"/>
    <property type="project" value="UniProtKB-KW"/>
</dbReference>
<keyword evidence="1" id="KW-0233">DNA recombination</keyword>
<reference evidence="3 4" key="1">
    <citation type="journal article" date="2019" name="Commun. Biol.">
        <title>The bagworm genome reveals a unique fibroin gene that provides high tensile strength.</title>
        <authorList>
            <person name="Kono N."/>
            <person name="Nakamura H."/>
            <person name="Ohtoshi R."/>
            <person name="Tomita M."/>
            <person name="Numata K."/>
            <person name="Arakawa K."/>
        </authorList>
    </citation>
    <scope>NUCLEOTIDE SEQUENCE [LARGE SCALE GENOMIC DNA]</scope>
</reference>
<keyword evidence="1" id="KW-0234">DNA repair</keyword>
<dbReference type="STRING" id="151549.A0A4C1YXK7"/>
<evidence type="ECO:0000313" key="4">
    <source>
        <dbReference type="Proteomes" id="UP000299102"/>
    </source>
</evidence>
<dbReference type="PANTHER" id="PTHR10492">
    <property type="match status" value="1"/>
</dbReference>
<gene>
    <name evidence="3" type="ORF">EVAR_45761_1</name>
</gene>
<feature type="domain" description="DNA helicase Pif1-like DEAD-box helicase" evidence="2">
    <location>
        <begin position="1"/>
        <end position="74"/>
    </location>
</feature>
<dbReference type="PANTHER" id="PTHR10492:SF57">
    <property type="entry name" value="ATP-DEPENDENT DNA HELICASE"/>
    <property type="match status" value="1"/>
</dbReference>
<name>A0A4C1YXK7_EUMVA</name>
<dbReference type="GO" id="GO:0006310">
    <property type="term" value="P:DNA recombination"/>
    <property type="evidence" value="ECO:0007669"/>
    <property type="project" value="UniProtKB-KW"/>
</dbReference>
<sequence length="157" mass="17439">MAHKKSLEALNFTLKDLRRNNNIFGGLMMLAGDFRQTLPVVPRGTPADELNACLKASPLWNNQAAVAKLSLKRDAIRFEISARLGHAMEIDRLRTQILLHCQSSVNSIRAVSNVYRPQGNGIFIENTHSLNIIRVSTAARGESNFPKDVESDLGDEK</sequence>
<comment type="cofactor">
    <cofactor evidence="1">
        <name>Mg(2+)</name>
        <dbReference type="ChEBI" id="CHEBI:18420"/>
    </cofactor>
</comment>
<dbReference type="EMBL" id="BGZK01001423">
    <property type="protein sequence ID" value="GBP79652.1"/>
    <property type="molecule type" value="Genomic_DNA"/>
</dbReference>
<dbReference type="GO" id="GO:0043139">
    <property type="term" value="F:5'-3' DNA helicase activity"/>
    <property type="evidence" value="ECO:0007669"/>
    <property type="project" value="UniProtKB-EC"/>
</dbReference>
<dbReference type="GO" id="GO:0000723">
    <property type="term" value="P:telomere maintenance"/>
    <property type="evidence" value="ECO:0007669"/>
    <property type="project" value="InterPro"/>
</dbReference>
<accession>A0A4C1YXK7</accession>
<evidence type="ECO:0000256" key="1">
    <source>
        <dbReference type="RuleBase" id="RU363044"/>
    </source>
</evidence>
<keyword evidence="4" id="KW-1185">Reference proteome</keyword>
<organism evidence="3 4">
    <name type="scientific">Eumeta variegata</name>
    <name type="common">Bagworm moth</name>
    <name type="synonym">Eumeta japonica</name>
    <dbReference type="NCBI Taxonomy" id="151549"/>
    <lineage>
        <taxon>Eukaryota</taxon>
        <taxon>Metazoa</taxon>
        <taxon>Ecdysozoa</taxon>
        <taxon>Arthropoda</taxon>
        <taxon>Hexapoda</taxon>
        <taxon>Insecta</taxon>
        <taxon>Pterygota</taxon>
        <taxon>Neoptera</taxon>
        <taxon>Endopterygota</taxon>
        <taxon>Lepidoptera</taxon>
        <taxon>Glossata</taxon>
        <taxon>Ditrysia</taxon>
        <taxon>Tineoidea</taxon>
        <taxon>Psychidae</taxon>
        <taxon>Oiketicinae</taxon>
        <taxon>Eumeta</taxon>
    </lineage>
</organism>
<dbReference type="Pfam" id="PF05970">
    <property type="entry name" value="PIF1"/>
    <property type="match status" value="1"/>
</dbReference>
<dbReference type="GO" id="GO:0016887">
    <property type="term" value="F:ATP hydrolysis activity"/>
    <property type="evidence" value="ECO:0007669"/>
    <property type="project" value="RHEA"/>
</dbReference>
<dbReference type="Proteomes" id="UP000299102">
    <property type="component" value="Unassembled WGS sequence"/>
</dbReference>
<evidence type="ECO:0000313" key="3">
    <source>
        <dbReference type="EMBL" id="GBP79652.1"/>
    </source>
</evidence>
<keyword evidence="1" id="KW-0547">Nucleotide-binding</keyword>
<keyword evidence="1" id="KW-0227">DNA damage</keyword>
<dbReference type="EC" id="5.6.2.3" evidence="1"/>
<keyword evidence="1" id="KW-0067">ATP-binding</keyword>
<comment type="similarity">
    <text evidence="1">Belongs to the helicase family.</text>
</comment>
<dbReference type="GO" id="GO:0006281">
    <property type="term" value="P:DNA repair"/>
    <property type="evidence" value="ECO:0007669"/>
    <property type="project" value="UniProtKB-KW"/>
</dbReference>
<proteinExistence type="inferred from homology"/>